<evidence type="ECO:0000256" key="5">
    <source>
        <dbReference type="ARBA" id="ARBA00022692"/>
    </source>
</evidence>
<dbReference type="GO" id="GO:0005886">
    <property type="term" value="C:plasma membrane"/>
    <property type="evidence" value="ECO:0007669"/>
    <property type="project" value="UniProtKB-SubCell"/>
</dbReference>
<name>A0A934V1W9_9PROT</name>
<keyword evidence="3" id="KW-1003">Cell membrane</keyword>
<dbReference type="Pfam" id="PF02653">
    <property type="entry name" value="BPD_transp_2"/>
    <property type="match status" value="1"/>
</dbReference>
<evidence type="ECO:0000256" key="2">
    <source>
        <dbReference type="ARBA" id="ARBA00022448"/>
    </source>
</evidence>
<dbReference type="GO" id="GO:0015190">
    <property type="term" value="F:L-leucine transmembrane transporter activity"/>
    <property type="evidence" value="ECO:0007669"/>
    <property type="project" value="TreeGrafter"/>
</dbReference>
<feature type="transmembrane region" description="Helical" evidence="10">
    <location>
        <begin position="321"/>
        <end position="342"/>
    </location>
</feature>
<reference evidence="11" key="1">
    <citation type="submission" date="2017-08" db="EMBL/GenBank/DDBJ databases">
        <authorList>
            <person name="Imhoff J.F."/>
            <person name="Rahn T."/>
            <person name="Kuenzel S."/>
            <person name="Neulinger S.C."/>
        </authorList>
    </citation>
    <scope>NUCLEOTIDE SEQUENCE</scope>
    <source>
        <strain evidence="11">DSM 9154</strain>
    </source>
</reference>
<keyword evidence="2" id="KW-0813">Transport</keyword>
<sequence length="352" mass="37459">MTQASEGARATLGPRPGERLKAALQTRTALAAVIAIFFVALILGGLAQDAEPARILSLFVWGIMLGGVIGLGGIGLTLVYGVLKFPNFSHGALTTLGAYIAFSTVAYLPKSEPIGPFSFGWELVAGLAIAMPLVGLVAIGVDRVMYRRLRRQGSSLVLFAMASLAMAFFLRSVIYLIWGSDFRFYYEGRANPALDLPLGLRVQADQIFILVLAFVLVTLVYLLLEKTKMGKAMRATANNPELAQVRGINTEKVIAYTWMLSGALASAGGVMYGLASQLRPEMGFWLLLPMFAAVIMGSIGNPRGALAGAVIIGVAQQVSSAAINPAYGPGVAFFLLVLTLLIRPQGLFGERS</sequence>
<keyword evidence="4" id="KW-0997">Cell inner membrane</keyword>
<dbReference type="GO" id="GO:0015188">
    <property type="term" value="F:L-isoleucine transmembrane transporter activity"/>
    <property type="evidence" value="ECO:0007669"/>
    <property type="project" value="TreeGrafter"/>
</dbReference>
<dbReference type="GO" id="GO:0042941">
    <property type="term" value="P:D-alanine transmembrane transport"/>
    <property type="evidence" value="ECO:0007669"/>
    <property type="project" value="TreeGrafter"/>
</dbReference>
<organism evidence="11 12">
    <name type="scientific">Rhodovibrio salinarum</name>
    <dbReference type="NCBI Taxonomy" id="1087"/>
    <lineage>
        <taxon>Bacteria</taxon>
        <taxon>Pseudomonadati</taxon>
        <taxon>Pseudomonadota</taxon>
        <taxon>Alphaproteobacteria</taxon>
        <taxon>Rhodospirillales</taxon>
        <taxon>Rhodovibrionaceae</taxon>
        <taxon>Rhodovibrio</taxon>
    </lineage>
</organism>
<dbReference type="GO" id="GO:0005304">
    <property type="term" value="F:L-valine transmembrane transporter activity"/>
    <property type="evidence" value="ECO:0007669"/>
    <property type="project" value="TreeGrafter"/>
</dbReference>
<evidence type="ECO:0000256" key="9">
    <source>
        <dbReference type="ARBA" id="ARBA00037998"/>
    </source>
</evidence>
<dbReference type="GO" id="GO:0015808">
    <property type="term" value="P:L-alanine transport"/>
    <property type="evidence" value="ECO:0007669"/>
    <property type="project" value="TreeGrafter"/>
</dbReference>
<dbReference type="Proteomes" id="UP000778970">
    <property type="component" value="Unassembled WGS sequence"/>
</dbReference>
<proteinExistence type="inferred from homology"/>
<feature type="transmembrane region" description="Helical" evidence="10">
    <location>
        <begin position="282"/>
        <end position="300"/>
    </location>
</feature>
<comment type="similarity">
    <text evidence="9">Belongs to the binding-protein-dependent transport system permease family. LivHM subfamily.</text>
</comment>
<reference evidence="11" key="2">
    <citation type="journal article" date="2020" name="Microorganisms">
        <title>Osmotic Adaptation and Compatible Solute Biosynthesis of Phototrophic Bacteria as Revealed from Genome Analyses.</title>
        <authorList>
            <person name="Imhoff J.F."/>
            <person name="Rahn T."/>
            <person name="Kunzel S."/>
            <person name="Keller A."/>
            <person name="Neulinger S.C."/>
        </authorList>
    </citation>
    <scope>NUCLEOTIDE SEQUENCE</scope>
    <source>
        <strain evidence="11">DSM 9154</strain>
    </source>
</reference>
<dbReference type="RefSeq" id="WP_051431863.1">
    <property type="nucleotide sequence ID" value="NZ_NRRE01000030.1"/>
</dbReference>
<dbReference type="GO" id="GO:1903806">
    <property type="term" value="P:L-isoleucine import across plasma membrane"/>
    <property type="evidence" value="ECO:0007669"/>
    <property type="project" value="TreeGrafter"/>
</dbReference>
<feature type="transmembrane region" description="Helical" evidence="10">
    <location>
        <begin position="253"/>
        <end position="276"/>
    </location>
</feature>
<evidence type="ECO:0000256" key="6">
    <source>
        <dbReference type="ARBA" id="ARBA00022970"/>
    </source>
</evidence>
<evidence type="ECO:0000313" key="11">
    <source>
        <dbReference type="EMBL" id="MBK1698816.1"/>
    </source>
</evidence>
<gene>
    <name evidence="11" type="ORF">CKO21_16340</name>
</gene>
<dbReference type="GO" id="GO:0015192">
    <property type="term" value="F:L-phenylalanine transmembrane transporter activity"/>
    <property type="evidence" value="ECO:0007669"/>
    <property type="project" value="TreeGrafter"/>
</dbReference>
<feature type="transmembrane region" description="Helical" evidence="10">
    <location>
        <begin position="29"/>
        <end position="47"/>
    </location>
</feature>
<accession>A0A934V1W9</accession>
<feature type="transmembrane region" description="Helical" evidence="10">
    <location>
        <begin position="207"/>
        <end position="224"/>
    </location>
</feature>
<feature type="transmembrane region" description="Helical" evidence="10">
    <location>
        <begin position="90"/>
        <end position="108"/>
    </location>
</feature>
<evidence type="ECO:0000256" key="10">
    <source>
        <dbReference type="SAM" id="Phobius"/>
    </source>
</evidence>
<comment type="caution">
    <text evidence="11">The sequence shown here is derived from an EMBL/GenBank/DDBJ whole genome shotgun (WGS) entry which is preliminary data.</text>
</comment>
<feature type="transmembrane region" description="Helical" evidence="10">
    <location>
        <begin position="120"/>
        <end position="141"/>
    </location>
</feature>
<evidence type="ECO:0000256" key="1">
    <source>
        <dbReference type="ARBA" id="ARBA00004651"/>
    </source>
</evidence>
<dbReference type="InterPro" id="IPR001851">
    <property type="entry name" value="ABC_transp_permease"/>
</dbReference>
<keyword evidence="12" id="KW-1185">Reference proteome</keyword>
<evidence type="ECO:0000256" key="3">
    <source>
        <dbReference type="ARBA" id="ARBA00022475"/>
    </source>
</evidence>
<protein>
    <submittedName>
        <fullName evidence="11">Branched-chain amino acid ABC transporter permease</fullName>
    </submittedName>
</protein>
<feature type="transmembrane region" description="Helical" evidence="10">
    <location>
        <begin position="59"/>
        <end position="83"/>
    </location>
</feature>
<evidence type="ECO:0000256" key="7">
    <source>
        <dbReference type="ARBA" id="ARBA00022989"/>
    </source>
</evidence>
<dbReference type="InterPro" id="IPR052157">
    <property type="entry name" value="BCAA_transport_permease"/>
</dbReference>
<evidence type="ECO:0000313" key="12">
    <source>
        <dbReference type="Proteomes" id="UP000778970"/>
    </source>
</evidence>
<dbReference type="CDD" id="cd06582">
    <property type="entry name" value="TM_PBP1_LivH_like"/>
    <property type="match status" value="1"/>
</dbReference>
<dbReference type="PANTHER" id="PTHR11795:SF371">
    <property type="entry name" value="HIGH-AFFINITY BRANCHED-CHAIN AMINO ACID TRANSPORT SYSTEM PERMEASE PROTEIN LIVH"/>
    <property type="match status" value="1"/>
</dbReference>
<keyword evidence="7 10" id="KW-1133">Transmembrane helix</keyword>
<keyword evidence="8 10" id="KW-0472">Membrane</keyword>
<evidence type="ECO:0000256" key="4">
    <source>
        <dbReference type="ARBA" id="ARBA00022519"/>
    </source>
</evidence>
<comment type="subcellular location">
    <subcellularLocation>
        <location evidence="1">Cell membrane</location>
        <topology evidence="1">Multi-pass membrane protein</topology>
    </subcellularLocation>
</comment>
<feature type="transmembrane region" description="Helical" evidence="10">
    <location>
        <begin position="153"/>
        <end position="178"/>
    </location>
</feature>
<dbReference type="AlphaFoldDB" id="A0A934V1W9"/>
<evidence type="ECO:0000256" key="8">
    <source>
        <dbReference type="ARBA" id="ARBA00023136"/>
    </source>
</evidence>
<dbReference type="PANTHER" id="PTHR11795">
    <property type="entry name" value="BRANCHED-CHAIN AMINO ACID TRANSPORT SYSTEM PERMEASE PROTEIN LIVH"/>
    <property type="match status" value="1"/>
</dbReference>
<dbReference type="EMBL" id="NRRE01000030">
    <property type="protein sequence ID" value="MBK1698816.1"/>
    <property type="molecule type" value="Genomic_DNA"/>
</dbReference>
<keyword evidence="6" id="KW-0029">Amino-acid transport</keyword>
<keyword evidence="5 10" id="KW-0812">Transmembrane</keyword>